<dbReference type="EMBL" id="WAGX01000008">
    <property type="protein sequence ID" value="KAB1434477.1"/>
    <property type="molecule type" value="Genomic_DNA"/>
</dbReference>
<name>A0A7V7UEU8_9FIRM</name>
<comment type="caution">
    <text evidence="2">The sequence shown here is derived from an EMBL/GenBank/DDBJ whole genome shotgun (WGS) entry which is preliminary data.</text>
</comment>
<feature type="transmembrane region" description="Helical" evidence="1">
    <location>
        <begin position="142"/>
        <end position="166"/>
    </location>
</feature>
<keyword evidence="1" id="KW-0812">Transmembrane</keyword>
<feature type="transmembrane region" description="Helical" evidence="1">
    <location>
        <begin position="205"/>
        <end position="226"/>
    </location>
</feature>
<dbReference type="OrthoDB" id="1650893at2"/>
<dbReference type="Proteomes" id="UP000461768">
    <property type="component" value="Unassembled WGS sequence"/>
</dbReference>
<feature type="transmembrane region" description="Helical" evidence="1">
    <location>
        <begin position="238"/>
        <end position="259"/>
    </location>
</feature>
<reference evidence="2 3" key="1">
    <citation type="submission" date="2019-09" db="EMBL/GenBank/DDBJ databases">
        <authorList>
            <person name="Valk L.C."/>
        </authorList>
    </citation>
    <scope>NUCLEOTIDE SEQUENCE [LARGE SCALE GENOMIC DNA]</scope>
    <source>
        <strain evidence="2">GalUA</strain>
    </source>
</reference>
<organism evidence="2 3">
    <name type="scientific">Candidatus Galacturonatibacter soehngenii</name>
    <dbReference type="NCBI Taxonomy" id="2307010"/>
    <lineage>
        <taxon>Bacteria</taxon>
        <taxon>Bacillati</taxon>
        <taxon>Bacillota</taxon>
        <taxon>Clostridia</taxon>
        <taxon>Lachnospirales</taxon>
        <taxon>Lachnospiraceae</taxon>
        <taxon>Candidatus Galacturonatibacter</taxon>
    </lineage>
</organism>
<evidence type="ECO:0000313" key="3">
    <source>
        <dbReference type="Proteomes" id="UP000461768"/>
    </source>
</evidence>
<dbReference type="InterPro" id="IPR021359">
    <property type="entry name" value="DUF2812"/>
</dbReference>
<sequence>MKRDFDKRVFHFFNVYHTDEIEAYLTKMANKGYQLLETNNHQMFFKKCKECNVRYRVILGVNHFQRWEEQKYREQLGWNFVCEGQNYQIYMTEDLQLEEMDLDSYRYHQVKSLRDKALYLHSAIIALIIGAIYGMAKMEGGFFLLMDSSIMLGLMAVGLFTCLLLGTDIIDTIVWKWKSERVILKLSQTPLFFGQSQVAKWINRVFFSLISVAFVILLCLSTSTYIQLIVSKGWSRNISFLIYILIFGSSNLFFSIRRGENAKRGFGERKVIELCFSLSILIIASAAVSEIGKQNDINITAKDYFQEVKYDDEICGFYKGI</sequence>
<keyword evidence="3" id="KW-1185">Reference proteome</keyword>
<proteinExistence type="predicted"/>
<dbReference type="RefSeq" id="WP_151148564.1">
    <property type="nucleotide sequence ID" value="NZ_WAGX01000008.1"/>
</dbReference>
<feature type="transmembrane region" description="Helical" evidence="1">
    <location>
        <begin position="117"/>
        <end position="136"/>
    </location>
</feature>
<dbReference type="Pfam" id="PF11193">
    <property type="entry name" value="DUF2812"/>
    <property type="match status" value="1"/>
</dbReference>
<keyword evidence="1" id="KW-0472">Membrane</keyword>
<accession>A0A7V7UEU8</accession>
<dbReference type="AlphaFoldDB" id="A0A7V7UEU8"/>
<evidence type="ECO:0000313" key="2">
    <source>
        <dbReference type="EMBL" id="KAB1434477.1"/>
    </source>
</evidence>
<protein>
    <submittedName>
        <fullName evidence="2">DUF2812 domain-containing protein</fullName>
    </submittedName>
</protein>
<gene>
    <name evidence="2" type="ORF">F7O84_18505</name>
</gene>
<reference evidence="2 3" key="2">
    <citation type="submission" date="2020-02" db="EMBL/GenBank/DDBJ databases">
        <title>Candidatus Galacturonibacter soehngenii shows hetero-acetogenic catabolism of galacturonic acid but lacks a canonical carbon monoxide dehydrogenase/acetyl-CoA synthase complex.</title>
        <authorList>
            <person name="Diender M."/>
            <person name="Stouten G.R."/>
            <person name="Petersen J.F."/>
            <person name="Nielsen P.H."/>
            <person name="Dueholm M.S."/>
            <person name="Pronk J.T."/>
            <person name="Van Loosdrecht M.C.M."/>
        </authorList>
    </citation>
    <scope>NUCLEOTIDE SEQUENCE [LARGE SCALE GENOMIC DNA]</scope>
    <source>
        <strain evidence="2">GalUA</strain>
    </source>
</reference>
<keyword evidence="1" id="KW-1133">Transmembrane helix</keyword>
<evidence type="ECO:0000256" key="1">
    <source>
        <dbReference type="SAM" id="Phobius"/>
    </source>
</evidence>